<name>A0ABS5JV52_9BACT</name>
<evidence type="ECO:0008006" key="3">
    <source>
        <dbReference type="Google" id="ProtNLM"/>
    </source>
</evidence>
<accession>A0ABS5JV52</accession>
<reference evidence="1 2" key="1">
    <citation type="journal article" date="2015" name="Int. J. Syst. Evol. Microbiol.">
        <title>Carboxylicivirga linearis sp. nov., isolated from a sea cucumber culture pond.</title>
        <authorList>
            <person name="Wang F.Q."/>
            <person name="Zhou Y.X."/>
            <person name="Lin X.Z."/>
            <person name="Chen G.J."/>
            <person name="Du Z.J."/>
        </authorList>
    </citation>
    <scope>NUCLEOTIDE SEQUENCE [LARGE SCALE GENOMIC DNA]</scope>
    <source>
        <strain evidence="1 2">FB218</strain>
    </source>
</reference>
<proteinExistence type="predicted"/>
<comment type="caution">
    <text evidence="1">The sequence shown here is derived from an EMBL/GenBank/DDBJ whole genome shotgun (WGS) entry which is preliminary data.</text>
</comment>
<dbReference type="RefSeq" id="WP_212216019.1">
    <property type="nucleotide sequence ID" value="NZ_JAGUCO010000006.1"/>
</dbReference>
<dbReference type="EMBL" id="JAGUCO010000006">
    <property type="protein sequence ID" value="MBS2098777.1"/>
    <property type="molecule type" value="Genomic_DNA"/>
</dbReference>
<dbReference type="Proteomes" id="UP000708576">
    <property type="component" value="Unassembled WGS sequence"/>
</dbReference>
<gene>
    <name evidence="1" type="ORF">KEM10_10850</name>
</gene>
<dbReference type="PROSITE" id="PS51257">
    <property type="entry name" value="PROKAR_LIPOPROTEIN"/>
    <property type="match status" value="1"/>
</dbReference>
<evidence type="ECO:0000313" key="2">
    <source>
        <dbReference type="Proteomes" id="UP000708576"/>
    </source>
</evidence>
<organism evidence="1 2">
    <name type="scientific">Carboxylicivirga linearis</name>
    <dbReference type="NCBI Taxonomy" id="1628157"/>
    <lineage>
        <taxon>Bacteria</taxon>
        <taxon>Pseudomonadati</taxon>
        <taxon>Bacteroidota</taxon>
        <taxon>Bacteroidia</taxon>
        <taxon>Marinilabiliales</taxon>
        <taxon>Marinilabiliaceae</taxon>
        <taxon>Carboxylicivirga</taxon>
    </lineage>
</organism>
<keyword evidence="2" id="KW-1185">Reference proteome</keyword>
<evidence type="ECO:0000313" key="1">
    <source>
        <dbReference type="EMBL" id="MBS2098777.1"/>
    </source>
</evidence>
<protein>
    <recommendedName>
        <fullName evidence="3">Lipoprotein</fullName>
    </recommendedName>
</protein>
<sequence length="177" mass="20558">MKKLLFILAVMLVGCKSIFNPIFSAIVKYQQSDTCNKVLIAKVIDYRTTQGMFPLAADCLNSSINYNELEIARQMMWLPDSLISDSSIIRFEETWNQSCPKQFDSISFTSYQTDSIDIFTNLIFRNDTSYSVLKERRRLLFTNDTFSKLSHYIIDVHSFDNNGEPIDLIYKRKSSKK</sequence>